<comment type="caution">
    <text evidence="1">The sequence shown here is derived from an EMBL/GenBank/DDBJ whole genome shotgun (WGS) entry which is preliminary data.</text>
</comment>
<dbReference type="EMBL" id="LRFG02000003">
    <property type="protein sequence ID" value="PCO05222.1"/>
    <property type="molecule type" value="Genomic_DNA"/>
</dbReference>
<reference evidence="1" key="1">
    <citation type="submission" date="2017-08" db="EMBL/GenBank/DDBJ databases">
        <title>Microbulbifer marisrubri sp. nov., a halophilic alphaproteobacterium isolated from marine sediment of the Yellow Sea, China.</title>
        <authorList>
            <person name="Zhang G."/>
            <person name="Xiong Q."/>
        </authorList>
    </citation>
    <scope>NUCLEOTIDE SEQUENCE [LARGE SCALE GENOMIC DNA]</scope>
    <source>
        <strain evidence="1">WRN-8</strain>
    </source>
</reference>
<name>A0ABX4HZU3_9GAMM</name>
<accession>A0ABX4HZU3</accession>
<dbReference type="Proteomes" id="UP000218427">
    <property type="component" value="Unassembled WGS sequence"/>
</dbReference>
<keyword evidence="2" id="KW-1185">Reference proteome</keyword>
<proteinExistence type="predicted"/>
<gene>
    <name evidence="1" type="ORF">AWR36_010895</name>
</gene>
<dbReference type="RefSeq" id="WP_067084693.1">
    <property type="nucleotide sequence ID" value="NZ_LRFG02000003.1"/>
</dbReference>
<organism evidence="1 2">
    <name type="scientific">Microbulbifer flavimaris</name>
    <dbReference type="NCBI Taxonomy" id="1781068"/>
    <lineage>
        <taxon>Bacteria</taxon>
        <taxon>Pseudomonadati</taxon>
        <taxon>Pseudomonadota</taxon>
        <taxon>Gammaproteobacteria</taxon>
        <taxon>Cellvibrionales</taxon>
        <taxon>Microbulbiferaceae</taxon>
        <taxon>Microbulbifer</taxon>
    </lineage>
</organism>
<evidence type="ECO:0000313" key="2">
    <source>
        <dbReference type="Proteomes" id="UP000218427"/>
    </source>
</evidence>
<evidence type="ECO:0000313" key="1">
    <source>
        <dbReference type="EMBL" id="PCO05222.1"/>
    </source>
</evidence>
<sequence length="66" mass="7089">MGSCTRGGAHGARGSAEFLHLHVREDTLLQLLAGRQLAAEDLRAADPDARRQLRRLLLASLRGADG</sequence>
<protein>
    <submittedName>
        <fullName evidence="1">Uncharacterized protein</fullName>
    </submittedName>
</protein>